<dbReference type="InterPro" id="IPR013783">
    <property type="entry name" value="Ig-like_fold"/>
</dbReference>
<dbReference type="EMBL" id="QBIY01012581">
    <property type="protein sequence ID" value="RXN22760.1"/>
    <property type="molecule type" value="Genomic_DNA"/>
</dbReference>
<feature type="domain" description="Ig-like" evidence="4">
    <location>
        <begin position="839"/>
        <end position="940"/>
    </location>
</feature>
<keyword evidence="2" id="KW-1133">Transmembrane helix</keyword>
<gene>
    <name evidence="5" type="ORF">ROHU_023268</name>
</gene>
<feature type="domain" description="Ig-like" evidence="4">
    <location>
        <begin position="951"/>
        <end position="1025"/>
    </location>
</feature>
<feature type="domain" description="Ig-like" evidence="4">
    <location>
        <begin position="1030"/>
        <end position="1104"/>
    </location>
</feature>
<dbReference type="Pfam" id="PF00385">
    <property type="entry name" value="Chromo"/>
    <property type="match status" value="1"/>
</dbReference>
<dbReference type="SMART" id="SM00408">
    <property type="entry name" value="IGc2"/>
    <property type="match status" value="6"/>
</dbReference>
<feature type="transmembrane region" description="Helical" evidence="2">
    <location>
        <begin position="350"/>
        <end position="374"/>
    </location>
</feature>
<dbReference type="SUPFAM" id="SSF48726">
    <property type="entry name" value="Immunoglobulin"/>
    <property type="match status" value="10"/>
</dbReference>
<dbReference type="InterPro" id="IPR000953">
    <property type="entry name" value="Chromo/chromo_shadow_dom"/>
</dbReference>
<feature type="domain" description="Ig-like" evidence="4">
    <location>
        <begin position="584"/>
        <end position="662"/>
    </location>
</feature>
<dbReference type="InterPro" id="IPR047012">
    <property type="entry name" value="ICAM_VCAM"/>
</dbReference>
<comment type="subcellular location">
    <subcellularLocation>
        <location evidence="1">Nucleus</location>
    </subcellularLocation>
</comment>
<dbReference type="PANTHER" id="PTHR13771:SF9">
    <property type="entry name" value="INTERCELLULAR ADHESION MOLECULE 5"/>
    <property type="match status" value="1"/>
</dbReference>
<feature type="domain" description="Chromo" evidence="3">
    <location>
        <begin position="101"/>
        <end position="159"/>
    </location>
</feature>
<keyword evidence="7" id="KW-1267">Proteomics identification</keyword>
<accession>A0A498MQV4</accession>
<evidence type="ECO:0000259" key="3">
    <source>
        <dbReference type="PROSITE" id="PS50013"/>
    </source>
</evidence>
<keyword evidence="2" id="KW-0472">Membrane</keyword>
<reference evidence="5 6" key="1">
    <citation type="submission" date="2018-03" db="EMBL/GenBank/DDBJ databases">
        <title>Draft genome sequence of Rohu Carp (Labeo rohita).</title>
        <authorList>
            <person name="Das P."/>
            <person name="Kushwaha B."/>
            <person name="Joshi C.G."/>
            <person name="Kumar D."/>
            <person name="Nagpure N.S."/>
            <person name="Sahoo L."/>
            <person name="Das S.P."/>
            <person name="Bit A."/>
            <person name="Patnaik S."/>
            <person name="Meher P.K."/>
            <person name="Jayasankar P."/>
            <person name="Koringa P.G."/>
            <person name="Patel N.V."/>
            <person name="Hinsu A.T."/>
            <person name="Kumar R."/>
            <person name="Pandey M."/>
            <person name="Agarwal S."/>
            <person name="Srivastava S."/>
            <person name="Singh M."/>
            <person name="Iquebal M.A."/>
            <person name="Jaiswal S."/>
            <person name="Angadi U.B."/>
            <person name="Kumar N."/>
            <person name="Raza M."/>
            <person name="Shah T.M."/>
            <person name="Rai A."/>
            <person name="Jena J.K."/>
        </authorList>
    </citation>
    <scope>NUCLEOTIDE SEQUENCE [LARGE SCALE GENOMIC DNA]</scope>
    <source>
        <strain evidence="5">DASCIFA01</strain>
        <tissue evidence="5">Testis</tissue>
    </source>
</reference>
<dbReference type="GO" id="GO:0007155">
    <property type="term" value="P:cell adhesion"/>
    <property type="evidence" value="ECO:0007669"/>
    <property type="project" value="InterPro"/>
</dbReference>
<dbReference type="InterPro" id="IPR036179">
    <property type="entry name" value="Ig-like_dom_sf"/>
</dbReference>
<feature type="domain" description="Ig-like" evidence="4">
    <location>
        <begin position="271"/>
        <end position="345"/>
    </location>
</feature>
<evidence type="ECO:0007829" key="7">
    <source>
        <dbReference type="PeptideAtlas" id="A0A498MQV4"/>
    </source>
</evidence>
<dbReference type="InterPro" id="IPR007110">
    <property type="entry name" value="Ig-like_dom"/>
</dbReference>
<proteinExistence type="evidence at protein level"/>
<evidence type="ECO:0000259" key="4">
    <source>
        <dbReference type="PROSITE" id="PS50835"/>
    </source>
</evidence>
<name>A0A498MQV4_LABRO</name>
<evidence type="ECO:0000256" key="2">
    <source>
        <dbReference type="SAM" id="Phobius"/>
    </source>
</evidence>
<dbReference type="STRING" id="84645.A0A498MQV4"/>
<dbReference type="AlphaFoldDB" id="A0A498MQV4"/>
<feature type="domain" description="Ig-like" evidence="4">
    <location>
        <begin position="413"/>
        <end position="489"/>
    </location>
</feature>
<dbReference type="SMART" id="SM00409">
    <property type="entry name" value="IG"/>
    <property type="match status" value="6"/>
</dbReference>
<dbReference type="InterPro" id="IPR016197">
    <property type="entry name" value="Chromo-like_dom_sf"/>
</dbReference>
<dbReference type="PROSITE" id="PS50013">
    <property type="entry name" value="CHROMO_2"/>
    <property type="match status" value="1"/>
</dbReference>
<dbReference type="InterPro" id="IPR003599">
    <property type="entry name" value="Ig_sub"/>
</dbReference>
<organism evidence="5 6">
    <name type="scientific">Labeo rohita</name>
    <name type="common">Indian major carp</name>
    <name type="synonym">Cyprinus rohita</name>
    <dbReference type="NCBI Taxonomy" id="84645"/>
    <lineage>
        <taxon>Eukaryota</taxon>
        <taxon>Metazoa</taxon>
        <taxon>Chordata</taxon>
        <taxon>Craniata</taxon>
        <taxon>Vertebrata</taxon>
        <taxon>Euteleostomi</taxon>
        <taxon>Actinopterygii</taxon>
        <taxon>Neopterygii</taxon>
        <taxon>Teleostei</taxon>
        <taxon>Ostariophysi</taxon>
        <taxon>Cypriniformes</taxon>
        <taxon>Cyprinidae</taxon>
        <taxon>Labeoninae</taxon>
        <taxon>Labeonini</taxon>
        <taxon>Labeo</taxon>
    </lineage>
</organism>
<comment type="caution">
    <text evidence="5">The sequence shown here is derived from an EMBL/GenBank/DDBJ whole genome shotgun (WGS) entry which is preliminary data.</text>
</comment>
<dbReference type="SUPFAM" id="SSF54160">
    <property type="entry name" value="Chromo domain-like"/>
    <property type="match status" value="1"/>
</dbReference>
<dbReference type="GO" id="GO:0005178">
    <property type="term" value="F:integrin binding"/>
    <property type="evidence" value="ECO:0007669"/>
    <property type="project" value="InterPro"/>
</dbReference>
<dbReference type="GO" id="GO:0005634">
    <property type="term" value="C:nucleus"/>
    <property type="evidence" value="ECO:0007669"/>
    <property type="project" value="UniProtKB-SubCell"/>
</dbReference>
<dbReference type="PANTHER" id="PTHR13771">
    <property type="entry name" value="INTERCELLULAR ADHESION MOLECULE"/>
    <property type="match status" value="1"/>
</dbReference>
<sequence length="1151" mass="127061">MRSLVSKGVSVKCLPLSKSPAKAREERGLVYSETFGKEMEGGGGGVTELGSAGGSEGDGEDCTVQALGTQPELSVISHYGVEIFRAPAPPPPRIVDGGPAYTVRRILDSRPRGRGTQYLVDWEGYGPEERSWVPGRFILDPTLIQDYRRRKAVYLVLQKTHPTYGWILILLVEQLSMSTQAKCPVQLSQKSVVVEYGGSVAVNCTALIMHHGMGWEASEGGVDKTANQSLIKWTVSDLREWDIKPICYINYNKTHDIQCEEELPVTVYIKPIINKTKLPSTVTVFRGYSVVLVCEAEGNPKPKISWSLSENVDGDKLTVSESTPENVYCNASNSVATTTGHVKVLIQENYIPIIVGIIVAVVVVISIIFIYIYLTYYKKTRMGRYDVKNPNARKELLAQPKKVPMKELCQIKPIIDETKLPSTVPVFRGYSEVLTCEAEGSPKPTIRWSLGANGIVDNENLTITELTPEDVYCNASNSVGLTIRPIKVVLKGKQAKCPVQLSQKSVVVEYGGSVAVNCTASVPHNGMGWEASEGGVDKTRDSVVTWRVSDLREWDIKPFCYINYKTTHDTQCEEELPVTVYKTPDSVSISIVNHSGPLIEGEQYELQCDIKDVAPVQNLTVKWYKGQTLSSQTSFTDTSITPVNEVAKLLITADRADDGAQYRPDAAFKPIINKTKLPSIVTVFRGYPVELVCEAEGNPKPKISWSLNENVDGDKLTVSESTPENVYCNASNSVDTTTRQVKVYKPGTQAECPVQLSQKSVVVEYGGSVAVNCTASVLHNGMGWEASEGGVDKTTDSVITWRVSDLREWDIKPFCYINYNKTHDTQCQVELPVTVYKTPDSVTTSIVNHTGPMTEGEQYELQCDVYNVAPVQNLTVKWYKGQILLNQTTFTDTSIKPVNQTVHETIQIHPNRADDGAQFWCEAELDLGAEGPQPPPKQTSEPLSITVHFKPIISETKLPSTVTVFRGYSVVLVCEAEGNPKPKISWSLSENVDGDKLTVSESTPENVHCDASNSVGTTTRQVKVYKPVKPIIDTTKLPSTVPVFRGYSEVLTCEAEGNPKPKISWSLSENVDGDKLTVSESTPENVYCNASNSVGWTTRRIKVVLKGKQAKCPVQLSQKSVVVEYWWFQCGHMDSVRSERMGHKANLLHKL</sequence>
<dbReference type="Proteomes" id="UP000290572">
    <property type="component" value="Unassembled WGS sequence"/>
</dbReference>
<dbReference type="InterPro" id="IPR003598">
    <property type="entry name" value="Ig_sub2"/>
</dbReference>
<dbReference type="Gene3D" id="2.40.50.40">
    <property type="match status" value="1"/>
</dbReference>
<dbReference type="Pfam" id="PF03921">
    <property type="entry name" value="ICAM_N"/>
    <property type="match status" value="1"/>
</dbReference>
<evidence type="ECO:0000256" key="1">
    <source>
        <dbReference type="ARBA" id="ARBA00004123"/>
    </source>
</evidence>
<protein>
    <submittedName>
        <fullName evidence="5">Vascular cell adhesion 1-like protein</fullName>
    </submittedName>
</protein>
<dbReference type="InterPro" id="IPR023780">
    <property type="entry name" value="Chromo_domain"/>
</dbReference>
<dbReference type="Gene3D" id="2.60.40.10">
    <property type="entry name" value="Immunoglobulins"/>
    <property type="match status" value="10"/>
</dbReference>
<evidence type="ECO:0000313" key="6">
    <source>
        <dbReference type="Proteomes" id="UP000290572"/>
    </source>
</evidence>
<keyword evidence="6" id="KW-1185">Reference proteome</keyword>
<dbReference type="PROSITE" id="PS50835">
    <property type="entry name" value="IG_LIKE"/>
    <property type="match status" value="7"/>
</dbReference>
<dbReference type="SMART" id="SM00298">
    <property type="entry name" value="CHROMO"/>
    <property type="match status" value="1"/>
</dbReference>
<keyword evidence="2" id="KW-0812">Transmembrane</keyword>
<evidence type="ECO:0000313" key="5">
    <source>
        <dbReference type="EMBL" id="RXN22760.1"/>
    </source>
</evidence>
<feature type="domain" description="Ig-like" evidence="4">
    <location>
        <begin position="670"/>
        <end position="744"/>
    </location>
</feature>
<dbReference type="InterPro" id="IPR013768">
    <property type="entry name" value="ICAM_N"/>
</dbReference>